<dbReference type="InterPro" id="IPR036298">
    <property type="entry name" value="Chalcone_isomerase_sf"/>
</dbReference>
<sequence length="440" mass="48775">MPLHTPSARVLHLLPRHVTKPQSFRTASQFFLPSRTLASKPPPDKYDRIDPISMHRLEYERREYYKRRAYYSGAGFVLGMIAIWFTATSIELPPSNKPAQADSGRRPDDPMVVLGRERKIVVQKLGEEPEEVVDVVATGTSTVPTFPRVLDFYDDEREGSDNGIGPGQNDDRLVEYQLIGLGIRTVSFLGIEVYVVGMYVATDDIAAVQEALIRKIAPLASTLVAGEKDELKAKLYDPQASVEIWSDVLKKSGARTLVRIVPTKNTDFHHLRDAWVRSLTARAQANKEEFGDEQFGASISQFKILFNRGSVPKGKELLLSRDKQGKLAAWYDDGKNGAQRLGQVLDERISRGIWLNYLGGKTVASEGARNSIISGVMQFVERPVGTVATQVHLGQLTLRGLEIRVATNVLLVDVDVGNGGLAIDFLQGSLDIRSIIYQAC</sequence>
<keyword evidence="4" id="KW-1185">Reference proteome</keyword>
<reference evidence="3 4" key="1">
    <citation type="submission" date="2018-05" db="EMBL/GenBank/DDBJ databases">
        <title>Genome sequencing and assembly of the regulated plant pathogen Lachnellula willkommii and related sister species for the development of diagnostic species identification markers.</title>
        <authorList>
            <person name="Giroux E."/>
            <person name="Bilodeau G."/>
        </authorList>
    </citation>
    <scope>NUCLEOTIDE SEQUENCE [LARGE SCALE GENOMIC DNA]</scope>
    <source>
        <strain evidence="3 4">CBS 172.35</strain>
    </source>
</reference>
<evidence type="ECO:0000313" key="4">
    <source>
        <dbReference type="Proteomes" id="UP000315522"/>
    </source>
</evidence>
<feature type="transmembrane region" description="Helical" evidence="1">
    <location>
        <begin position="69"/>
        <end position="87"/>
    </location>
</feature>
<protein>
    <submittedName>
        <fullName evidence="3">Altered inheritance of mitochondria protein, mitochondrial</fullName>
    </submittedName>
</protein>
<proteinExistence type="predicted"/>
<evidence type="ECO:0000256" key="1">
    <source>
        <dbReference type="SAM" id="Phobius"/>
    </source>
</evidence>
<dbReference type="InterPro" id="IPR016087">
    <property type="entry name" value="Chalcone_isomerase"/>
</dbReference>
<comment type="caution">
    <text evidence="3">The sequence shown here is derived from an EMBL/GenBank/DDBJ whole genome shotgun (WGS) entry which is preliminary data.</text>
</comment>
<name>A0A559MC76_9HELO</name>
<dbReference type="Proteomes" id="UP000315522">
    <property type="component" value="Unassembled WGS sequence"/>
</dbReference>
<dbReference type="PANTHER" id="PTHR47284:SF3">
    <property type="entry name" value="FATTY-ACID-BINDING PROTEIN 2"/>
    <property type="match status" value="1"/>
</dbReference>
<dbReference type="PANTHER" id="PTHR47284">
    <property type="entry name" value="FATTY-ACID-BINDING PROTEIN 2"/>
    <property type="match status" value="1"/>
</dbReference>
<accession>A0A559MC76</accession>
<evidence type="ECO:0000259" key="2">
    <source>
        <dbReference type="Pfam" id="PF16035"/>
    </source>
</evidence>
<dbReference type="EMBL" id="QGML01000821">
    <property type="protein sequence ID" value="TVY90560.1"/>
    <property type="molecule type" value="Genomic_DNA"/>
</dbReference>
<gene>
    <name evidence="3" type="primary">AIM18</name>
    <name evidence="3" type="ORF">LAWI1_G002675</name>
</gene>
<dbReference type="AlphaFoldDB" id="A0A559MC76"/>
<organism evidence="3 4">
    <name type="scientific">Lachnellula willkommii</name>
    <dbReference type="NCBI Taxonomy" id="215461"/>
    <lineage>
        <taxon>Eukaryota</taxon>
        <taxon>Fungi</taxon>
        <taxon>Dikarya</taxon>
        <taxon>Ascomycota</taxon>
        <taxon>Pezizomycotina</taxon>
        <taxon>Leotiomycetes</taxon>
        <taxon>Helotiales</taxon>
        <taxon>Lachnaceae</taxon>
        <taxon>Lachnellula</taxon>
    </lineage>
</organism>
<dbReference type="InterPro" id="IPR016088">
    <property type="entry name" value="Chalcone_isomerase_3-sand"/>
</dbReference>
<feature type="domain" description="Chalcone isomerase" evidence="2">
    <location>
        <begin position="175"/>
        <end position="373"/>
    </location>
</feature>
<dbReference type="SUPFAM" id="SSF54626">
    <property type="entry name" value="Chalcone isomerase"/>
    <property type="match status" value="1"/>
</dbReference>
<dbReference type="Pfam" id="PF16035">
    <property type="entry name" value="Chalcone_2"/>
    <property type="match status" value="1"/>
</dbReference>
<evidence type="ECO:0000313" key="3">
    <source>
        <dbReference type="EMBL" id="TVY90560.1"/>
    </source>
</evidence>
<keyword evidence="1" id="KW-0812">Transmembrane</keyword>
<dbReference type="Gene3D" id="3.50.70.10">
    <property type="match status" value="1"/>
</dbReference>
<keyword evidence="1" id="KW-1133">Transmembrane helix</keyword>
<dbReference type="GO" id="GO:0016872">
    <property type="term" value="F:intramolecular lyase activity"/>
    <property type="evidence" value="ECO:0007669"/>
    <property type="project" value="InterPro"/>
</dbReference>
<keyword evidence="1" id="KW-0472">Membrane</keyword>